<evidence type="ECO:0000313" key="1">
    <source>
        <dbReference type="EMBL" id="KAK5636681.1"/>
    </source>
</evidence>
<comment type="caution">
    <text evidence="1">The sequence shown here is derived from an EMBL/GenBank/DDBJ whole genome shotgun (WGS) entry which is preliminary data.</text>
</comment>
<gene>
    <name evidence="1" type="ORF">RRF57_012393</name>
</gene>
<dbReference type="AlphaFoldDB" id="A0AAN7ZDL4"/>
<name>A0AAN7ZDL4_9PEZI</name>
<organism evidence="1 2">
    <name type="scientific">Xylaria bambusicola</name>
    <dbReference type="NCBI Taxonomy" id="326684"/>
    <lineage>
        <taxon>Eukaryota</taxon>
        <taxon>Fungi</taxon>
        <taxon>Dikarya</taxon>
        <taxon>Ascomycota</taxon>
        <taxon>Pezizomycotina</taxon>
        <taxon>Sordariomycetes</taxon>
        <taxon>Xylariomycetidae</taxon>
        <taxon>Xylariales</taxon>
        <taxon>Xylariaceae</taxon>
        <taxon>Xylaria</taxon>
    </lineage>
</organism>
<proteinExistence type="predicted"/>
<dbReference type="EMBL" id="JAWHQM010000075">
    <property type="protein sequence ID" value="KAK5636681.1"/>
    <property type="molecule type" value="Genomic_DNA"/>
</dbReference>
<protein>
    <submittedName>
        <fullName evidence="1">Uncharacterized protein</fullName>
    </submittedName>
</protein>
<dbReference type="Proteomes" id="UP001305414">
    <property type="component" value="Unassembled WGS sequence"/>
</dbReference>
<keyword evidence="2" id="KW-1185">Reference proteome</keyword>
<reference evidence="1 2" key="1">
    <citation type="submission" date="2023-10" db="EMBL/GenBank/DDBJ databases">
        <title>Draft genome sequence of Xylaria bambusicola isolate GMP-LS, the root and basal stem rot pathogen of sugarcane in Indonesia.</title>
        <authorList>
            <person name="Selvaraj P."/>
            <person name="Muralishankar V."/>
            <person name="Muruganantham S."/>
            <person name="Sp S."/>
            <person name="Haryani S."/>
            <person name="Lau K.J.X."/>
            <person name="Naqvi N.I."/>
        </authorList>
    </citation>
    <scope>NUCLEOTIDE SEQUENCE [LARGE SCALE GENOMIC DNA]</scope>
    <source>
        <strain evidence="1">GMP-LS</strain>
    </source>
</reference>
<accession>A0AAN7ZDL4</accession>
<sequence>MDHDSNQGKYAKGIRCTTPRQYLGVINTSTQSFQAGEKLYAPLSDTVNIHTTFIACENHVIITSCLCAIRSRKCVKPKIEALFTSFEPSLRMDIKVDIWSTVEVSLRLMR</sequence>
<evidence type="ECO:0000313" key="2">
    <source>
        <dbReference type="Proteomes" id="UP001305414"/>
    </source>
</evidence>